<feature type="transmembrane region" description="Helical" evidence="1">
    <location>
        <begin position="28"/>
        <end position="46"/>
    </location>
</feature>
<gene>
    <name evidence="2" type="ORF">MHBO_003299</name>
</gene>
<comment type="caution">
    <text evidence="2">The sequence shown here is derived from an EMBL/GenBank/DDBJ whole genome shotgun (WGS) entry which is preliminary data.</text>
</comment>
<sequence>MYNHWYGKNEYVFPRFGHLNDDRTRRNLLRNIFYGGAVAAIVSFVYKSPPSRILKSTAVFGMLNAMYSTRGLYCSRKWLTDEKMGNDREIIDYLLEEAKHSKSPIIDKKRVWFKRIMDNDRKSPVEIRKEKSSK</sequence>
<organism evidence="2 3">
    <name type="scientific">Bonamia ostreae</name>
    <dbReference type="NCBI Taxonomy" id="126728"/>
    <lineage>
        <taxon>Eukaryota</taxon>
        <taxon>Sar</taxon>
        <taxon>Rhizaria</taxon>
        <taxon>Endomyxa</taxon>
        <taxon>Ascetosporea</taxon>
        <taxon>Haplosporida</taxon>
        <taxon>Bonamia</taxon>
    </lineage>
</organism>
<protein>
    <submittedName>
        <fullName evidence="2">Uncharacterized protein</fullName>
    </submittedName>
</protein>
<proteinExistence type="predicted"/>
<evidence type="ECO:0000313" key="3">
    <source>
        <dbReference type="Proteomes" id="UP001439008"/>
    </source>
</evidence>
<keyword evidence="3" id="KW-1185">Reference proteome</keyword>
<reference evidence="2 3" key="1">
    <citation type="journal article" date="2024" name="BMC Biol.">
        <title>Comparative genomics of Ascetosporea gives new insight into the evolutionary basis for animal parasitism in Rhizaria.</title>
        <authorList>
            <person name="Hiltunen Thoren M."/>
            <person name="Onut-Brannstrom I."/>
            <person name="Alfjorden A."/>
            <person name="Peckova H."/>
            <person name="Swords F."/>
            <person name="Hooper C."/>
            <person name="Holzer A.S."/>
            <person name="Bass D."/>
            <person name="Burki F."/>
        </authorList>
    </citation>
    <scope>NUCLEOTIDE SEQUENCE [LARGE SCALE GENOMIC DNA]</scope>
    <source>
        <strain evidence="2">20-A016</strain>
    </source>
</reference>
<keyword evidence="1" id="KW-1133">Transmembrane helix</keyword>
<name>A0ABV2AQ25_9EUKA</name>
<keyword evidence="1" id="KW-0812">Transmembrane</keyword>
<dbReference type="Proteomes" id="UP001439008">
    <property type="component" value="Unassembled WGS sequence"/>
</dbReference>
<dbReference type="EMBL" id="JBDODL010001743">
    <property type="protein sequence ID" value="MES1921768.1"/>
    <property type="molecule type" value="Genomic_DNA"/>
</dbReference>
<evidence type="ECO:0000313" key="2">
    <source>
        <dbReference type="EMBL" id="MES1921768.1"/>
    </source>
</evidence>
<accession>A0ABV2AQ25</accession>
<evidence type="ECO:0000256" key="1">
    <source>
        <dbReference type="SAM" id="Phobius"/>
    </source>
</evidence>
<keyword evidence="1" id="KW-0472">Membrane</keyword>